<feature type="transmembrane region" description="Helical" evidence="9">
    <location>
        <begin position="188"/>
        <end position="210"/>
    </location>
</feature>
<dbReference type="GO" id="GO:0005524">
    <property type="term" value="F:ATP binding"/>
    <property type="evidence" value="ECO:0007669"/>
    <property type="project" value="UniProtKB-KW"/>
</dbReference>
<evidence type="ECO:0000256" key="4">
    <source>
        <dbReference type="ARBA" id="ARBA00022692"/>
    </source>
</evidence>
<evidence type="ECO:0000256" key="8">
    <source>
        <dbReference type="ARBA" id="ARBA00023136"/>
    </source>
</evidence>
<organism evidence="11 12">
    <name type="scientific">Nocardioides panzhihuensis</name>
    <dbReference type="NCBI Taxonomy" id="860243"/>
    <lineage>
        <taxon>Bacteria</taxon>
        <taxon>Bacillati</taxon>
        <taxon>Actinomycetota</taxon>
        <taxon>Actinomycetes</taxon>
        <taxon>Propionibacteriales</taxon>
        <taxon>Nocardioidaceae</taxon>
        <taxon>Nocardioides</taxon>
    </lineage>
</organism>
<proteinExistence type="predicted"/>
<keyword evidence="12" id="KW-1185">Reference proteome</keyword>
<keyword evidence="3" id="KW-1003">Cell membrane</keyword>
<evidence type="ECO:0000256" key="3">
    <source>
        <dbReference type="ARBA" id="ARBA00022475"/>
    </source>
</evidence>
<keyword evidence="4 9" id="KW-0812">Transmembrane</keyword>
<dbReference type="InterPro" id="IPR003593">
    <property type="entry name" value="AAA+_ATPase"/>
</dbReference>
<keyword evidence="2" id="KW-0813">Transport</keyword>
<dbReference type="GO" id="GO:0005886">
    <property type="term" value="C:plasma membrane"/>
    <property type="evidence" value="ECO:0007669"/>
    <property type="project" value="UniProtKB-SubCell"/>
</dbReference>
<dbReference type="EMBL" id="JACBZR010000001">
    <property type="protein sequence ID" value="NYI76773.1"/>
    <property type="molecule type" value="Genomic_DNA"/>
</dbReference>
<keyword evidence="5" id="KW-0547">Nucleotide-binding</keyword>
<dbReference type="FunFam" id="3.40.50.300:FF:000421">
    <property type="entry name" value="Branched-chain amino acid ABC transporter ATP-binding protein"/>
    <property type="match status" value="1"/>
</dbReference>
<dbReference type="CDD" id="cd06581">
    <property type="entry name" value="TM_PBP1_LivM_like"/>
    <property type="match status" value="1"/>
</dbReference>
<dbReference type="Proteomes" id="UP000564496">
    <property type="component" value="Unassembled WGS sequence"/>
</dbReference>
<feature type="domain" description="ABC transporter" evidence="10">
    <location>
        <begin position="396"/>
        <end position="643"/>
    </location>
</feature>
<dbReference type="Gene3D" id="3.40.50.300">
    <property type="entry name" value="P-loop containing nucleotide triphosphate hydrolases"/>
    <property type="match status" value="1"/>
</dbReference>
<feature type="transmembrane region" description="Helical" evidence="9">
    <location>
        <begin position="327"/>
        <end position="346"/>
    </location>
</feature>
<comment type="subcellular location">
    <subcellularLocation>
        <location evidence="1">Cell membrane</location>
        <topology evidence="1">Multi-pass membrane protein</topology>
    </subcellularLocation>
</comment>
<evidence type="ECO:0000313" key="12">
    <source>
        <dbReference type="Proteomes" id="UP000564496"/>
    </source>
</evidence>
<feature type="transmembrane region" description="Helical" evidence="9">
    <location>
        <begin position="25"/>
        <end position="43"/>
    </location>
</feature>
<dbReference type="PANTHER" id="PTHR45772:SF9">
    <property type="entry name" value="CONSERVED COMPONENT OF ABC TRANSPORTER FOR NATURAL AMINO ACIDS"/>
    <property type="match status" value="1"/>
</dbReference>
<dbReference type="PROSITE" id="PS50893">
    <property type="entry name" value="ABC_TRANSPORTER_2"/>
    <property type="match status" value="1"/>
</dbReference>
<name>A0A7Z0IRF4_9ACTN</name>
<reference evidence="11 12" key="1">
    <citation type="submission" date="2020-07" db="EMBL/GenBank/DDBJ databases">
        <title>Sequencing the genomes of 1000 actinobacteria strains.</title>
        <authorList>
            <person name="Klenk H.-P."/>
        </authorList>
    </citation>
    <scope>NUCLEOTIDE SEQUENCE [LARGE SCALE GENOMIC DNA]</scope>
    <source>
        <strain evidence="11 12">DSM 26487</strain>
    </source>
</reference>
<comment type="caution">
    <text evidence="11">The sequence shown here is derived from an EMBL/GenBank/DDBJ whole genome shotgun (WGS) entry which is preliminary data.</text>
</comment>
<evidence type="ECO:0000256" key="7">
    <source>
        <dbReference type="ARBA" id="ARBA00022989"/>
    </source>
</evidence>
<dbReference type="Pfam" id="PF00005">
    <property type="entry name" value="ABC_tran"/>
    <property type="match status" value="1"/>
</dbReference>
<keyword evidence="6" id="KW-0067">ATP-binding</keyword>
<feature type="transmembrane region" description="Helical" evidence="9">
    <location>
        <begin position="49"/>
        <end position="71"/>
    </location>
</feature>
<dbReference type="GO" id="GO:0016887">
    <property type="term" value="F:ATP hydrolysis activity"/>
    <property type="evidence" value="ECO:0007669"/>
    <property type="project" value="InterPro"/>
</dbReference>
<evidence type="ECO:0000256" key="5">
    <source>
        <dbReference type="ARBA" id="ARBA00022741"/>
    </source>
</evidence>
<protein>
    <submittedName>
        <fullName evidence="11">Branched-chain amino acid transport system permease protein</fullName>
    </submittedName>
</protein>
<evidence type="ECO:0000256" key="6">
    <source>
        <dbReference type="ARBA" id="ARBA00022840"/>
    </source>
</evidence>
<evidence type="ECO:0000256" key="9">
    <source>
        <dbReference type="SAM" id="Phobius"/>
    </source>
</evidence>
<dbReference type="RefSeq" id="WP_179657383.1">
    <property type="nucleotide sequence ID" value="NZ_JACBZR010000001.1"/>
</dbReference>
<evidence type="ECO:0000256" key="1">
    <source>
        <dbReference type="ARBA" id="ARBA00004651"/>
    </source>
</evidence>
<dbReference type="SUPFAM" id="SSF52540">
    <property type="entry name" value="P-loop containing nucleoside triphosphate hydrolases"/>
    <property type="match status" value="1"/>
</dbReference>
<dbReference type="InterPro" id="IPR027417">
    <property type="entry name" value="P-loop_NTPase"/>
</dbReference>
<feature type="transmembrane region" description="Helical" evidence="9">
    <location>
        <begin position="276"/>
        <end position="306"/>
    </location>
</feature>
<dbReference type="GO" id="GO:0015658">
    <property type="term" value="F:branched-chain amino acid transmembrane transporter activity"/>
    <property type="evidence" value="ECO:0007669"/>
    <property type="project" value="InterPro"/>
</dbReference>
<gene>
    <name evidence="11" type="ORF">BJ988_001421</name>
</gene>
<feature type="transmembrane region" description="Helical" evidence="9">
    <location>
        <begin position="78"/>
        <end position="99"/>
    </location>
</feature>
<dbReference type="InterPro" id="IPR003439">
    <property type="entry name" value="ABC_transporter-like_ATP-bd"/>
</dbReference>
<keyword evidence="8 9" id="KW-0472">Membrane</keyword>
<dbReference type="InterPro" id="IPR032823">
    <property type="entry name" value="BCA_ABC_TP_C"/>
</dbReference>
<dbReference type="PANTHER" id="PTHR45772">
    <property type="entry name" value="CONSERVED COMPONENT OF ABC TRANSPORTER FOR NATURAL AMINO ACIDS-RELATED"/>
    <property type="match status" value="1"/>
</dbReference>
<dbReference type="Pfam" id="PF12399">
    <property type="entry name" value="BCA_ABC_TP_C"/>
    <property type="match status" value="1"/>
</dbReference>
<keyword evidence="7 9" id="KW-1133">Transmembrane helix</keyword>
<evidence type="ECO:0000256" key="2">
    <source>
        <dbReference type="ARBA" id="ARBA00022448"/>
    </source>
</evidence>
<dbReference type="SMART" id="SM00382">
    <property type="entry name" value="AAA"/>
    <property type="match status" value="1"/>
</dbReference>
<dbReference type="Pfam" id="PF02653">
    <property type="entry name" value="BPD_transp_2"/>
    <property type="match status" value="1"/>
</dbReference>
<dbReference type="InterPro" id="IPR001851">
    <property type="entry name" value="ABC_transp_permease"/>
</dbReference>
<dbReference type="AlphaFoldDB" id="A0A7Z0IRF4"/>
<evidence type="ECO:0000259" key="10">
    <source>
        <dbReference type="PROSITE" id="PS50893"/>
    </source>
</evidence>
<dbReference type="CDD" id="cd03219">
    <property type="entry name" value="ABC_Mj1267_LivG_branched"/>
    <property type="match status" value="1"/>
</dbReference>
<sequence length="658" mass="69422">MTQFSITVTSIRERWSRISPQRRDALFLALLVLICFVAIAPGLDGDGTAIAHMQLIGLIAGTTVAAVGLNLVSGFAGLISLGQGAMYAMGAYVFGYLSLKGGLPVLIAIPICLLVCALLGVFLALGAARLRGPQFTMVTLVLAVLVHKVLVEWPVLGAASGYPNVLQHETGLLSDATVLGFTFVPPLYGGQFASVLVLVLLLTVVALVLYRNLSRSAWGRSLRAVGESDMLASHLGVHVFRRKVAAFAISSALGGLGGIFYALLFAHLQPESFDVFFSITILLAVILGGSGTVMGPAVGAVIVVWLERSEALEGITRLQRDYLSEQWYLSTPGIIGLILVIALFVLPRGIIGTASDFVAKRTQRDSHGVPPGSLDASSIAGLATGTSARAQATAALDVIGVTKRFGGLLAVDHVDLRLQEGSIHGVIGPNGAGKSSLANLISGAYRPDDGVVRLGGVDISGRRPDQVIRQGLARTFQTPQLFSGATALENVKAGFADTGQLSWWTAALKLRSQYRREAELEQMALALLRRVGLLEEAQVSAGSLAYGKARALEIARALASEPKVLILDEPAAGLNSTEVVELGRLLTELRSNGLSMILVEHHMDLISAVTDEVTCMAQGAVIARGTPSEVLSDSTVMDVYLGEHRHSHDHVATEGGQL</sequence>
<dbReference type="InterPro" id="IPR043428">
    <property type="entry name" value="LivM-like"/>
</dbReference>
<feature type="transmembrane region" description="Helical" evidence="9">
    <location>
        <begin position="105"/>
        <end position="128"/>
    </location>
</feature>
<feature type="transmembrane region" description="Helical" evidence="9">
    <location>
        <begin position="244"/>
        <end position="264"/>
    </location>
</feature>
<evidence type="ECO:0000313" key="11">
    <source>
        <dbReference type="EMBL" id="NYI76773.1"/>
    </source>
</evidence>
<accession>A0A7Z0IRF4</accession>
<feature type="transmembrane region" description="Helical" evidence="9">
    <location>
        <begin position="135"/>
        <end position="156"/>
    </location>
</feature>
<dbReference type="InterPro" id="IPR051120">
    <property type="entry name" value="ABC_AA/LPS_Transport"/>
</dbReference>